<reference evidence="1 2" key="1">
    <citation type="journal article" date="2012" name="J. Bacteriol.">
        <title>Genome sequence of an alkane-degrading bacterium, Alcanivorax pacificus type strain W11-5, isolated from deep sea sediment.</title>
        <authorList>
            <person name="Lai Q."/>
            <person name="Shao Z."/>
        </authorList>
    </citation>
    <scope>NUCLEOTIDE SEQUENCE [LARGE SCALE GENOMIC DNA]</scope>
    <source>
        <strain evidence="1 2">W11-5</strain>
    </source>
</reference>
<dbReference type="HOGENOM" id="CLU_803246_0_0_6"/>
<name>A0A0B4XUH3_9GAMM</name>
<keyword evidence="2" id="KW-1185">Reference proteome</keyword>
<sequence>MTDGAGKNTILLGDIHPGPDVVSPLSLTLMGEQLFFTHDDGVHGRELWVSDGTPAGTRLVKDIAPGVCEGAPGALTVVGDTLLFWVRDSCETWPSLWRSDGTEQGTYRLEGLDFDRQNVFMTQVWQGHVYWVTSTSREYSLWQSDGTAEGTRLLLGGEMAGIRYINNLSGGYNHLFFTARTDAQGEELWWYDPVTDALQTLDILEGQQDSLPEQFVTLGEITYFLAHSVAGSQPEVWRTDGTQAGTWRVLPRKIWRTLAVYGDHLVAIAAGNGELWLSDGTEQGSRRVAAEAGFGVPTLLGVVYGQLIFDAPHQEYGREIWRTDGTDEGTVLIKDICPGPCDGPM</sequence>
<dbReference type="KEGG" id="apac:S7S_17500"/>
<dbReference type="NCBIfam" id="TIGR04534">
    <property type="entry name" value="ELWxxDGT_rpt"/>
    <property type="match status" value="1"/>
</dbReference>
<accession>A0A0B4XUH3</accession>
<dbReference type="Proteomes" id="UP000006764">
    <property type="component" value="Chromosome"/>
</dbReference>
<dbReference type="InterPro" id="IPR030916">
    <property type="entry name" value="ELWxxDGT_rpt"/>
</dbReference>
<dbReference type="EMBL" id="CP004387">
    <property type="protein sequence ID" value="AJD49912.1"/>
    <property type="molecule type" value="Genomic_DNA"/>
</dbReference>
<evidence type="ECO:0000313" key="2">
    <source>
        <dbReference type="Proteomes" id="UP000006764"/>
    </source>
</evidence>
<gene>
    <name evidence="1" type="ORF">S7S_17500</name>
</gene>
<organism evidence="1 2">
    <name type="scientific">Isoalcanivorax pacificus W11-5</name>
    <dbReference type="NCBI Taxonomy" id="391936"/>
    <lineage>
        <taxon>Bacteria</taxon>
        <taxon>Pseudomonadati</taxon>
        <taxon>Pseudomonadota</taxon>
        <taxon>Gammaproteobacteria</taxon>
        <taxon>Oceanospirillales</taxon>
        <taxon>Alcanivoracaceae</taxon>
        <taxon>Isoalcanivorax</taxon>
    </lineage>
</organism>
<evidence type="ECO:0000313" key="1">
    <source>
        <dbReference type="EMBL" id="AJD49912.1"/>
    </source>
</evidence>
<proteinExistence type="predicted"/>
<dbReference type="AlphaFoldDB" id="A0A0B4XUH3"/>
<dbReference type="STRING" id="391936.S7S_17500"/>
<protein>
    <submittedName>
        <fullName evidence="1">Hyalin repeat-containing protein</fullName>
    </submittedName>
</protein>